<evidence type="ECO:0000313" key="3">
    <source>
        <dbReference type="EMBL" id="OMG85388.1"/>
    </source>
</evidence>
<evidence type="ECO:0000313" key="4">
    <source>
        <dbReference type="Proteomes" id="UP000187251"/>
    </source>
</evidence>
<name>A0A1R1JSC4_ALCXX</name>
<feature type="domain" description="Transglycosylase SLT" evidence="2">
    <location>
        <begin position="6"/>
        <end position="100"/>
    </location>
</feature>
<dbReference type="OrthoDB" id="6052886at2"/>
<gene>
    <name evidence="3" type="ORF">BIZ92_26955</name>
</gene>
<dbReference type="PANTHER" id="PTHR37423:SF2">
    <property type="entry name" value="MEMBRANE-BOUND LYTIC MUREIN TRANSGLYCOSYLASE C"/>
    <property type="match status" value="1"/>
</dbReference>
<dbReference type="RefSeq" id="WP_076412517.1">
    <property type="nucleotide sequence ID" value="NZ_MJMN01000016.1"/>
</dbReference>
<reference evidence="3 4" key="1">
    <citation type="submission" date="2016-09" db="EMBL/GenBank/DDBJ databases">
        <title>Phylogenomics of Achromobacter.</title>
        <authorList>
            <person name="Jeukens J."/>
            <person name="Freschi L."/>
            <person name="Vincent A.T."/>
            <person name="Emond-Rheault J.-G."/>
            <person name="Kukavica-Ibrulj I."/>
            <person name="Charette S.J."/>
            <person name="Levesque R.C."/>
        </authorList>
    </citation>
    <scope>NUCLEOTIDE SEQUENCE [LARGE SCALE GENOMIC DNA]</scope>
    <source>
        <strain evidence="3 4">AUS488</strain>
    </source>
</reference>
<dbReference type="SUPFAM" id="SSF53955">
    <property type="entry name" value="Lysozyme-like"/>
    <property type="match status" value="1"/>
</dbReference>
<evidence type="ECO:0000256" key="1">
    <source>
        <dbReference type="ARBA" id="ARBA00007734"/>
    </source>
</evidence>
<dbReference type="CDD" id="cd00254">
    <property type="entry name" value="LT-like"/>
    <property type="match status" value="1"/>
</dbReference>
<dbReference type="PANTHER" id="PTHR37423">
    <property type="entry name" value="SOLUBLE LYTIC MUREIN TRANSGLYCOSYLASE-RELATED"/>
    <property type="match status" value="1"/>
</dbReference>
<dbReference type="AlphaFoldDB" id="A0A1R1JSC4"/>
<dbReference type="Proteomes" id="UP000187251">
    <property type="component" value="Unassembled WGS sequence"/>
</dbReference>
<dbReference type="EMBL" id="MJMN01000016">
    <property type="protein sequence ID" value="OMG85388.1"/>
    <property type="molecule type" value="Genomic_DNA"/>
</dbReference>
<organism evidence="3 4">
    <name type="scientific">Alcaligenes xylosoxydans xylosoxydans</name>
    <name type="common">Achromobacter xylosoxidans</name>
    <dbReference type="NCBI Taxonomy" id="85698"/>
    <lineage>
        <taxon>Bacteria</taxon>
        <taxon>Pseudomonadati</taxon>
        <taxon>Pseudomonadota</taxon>
        <taxon>Betaproteobacteria</taxon>
        <taxon>Burkholderiales</taxon>
        <taxon>Alcaligenaceae</taxon>
        <taxon>Achromobacter</taxon>
    </lineage>
</organism>
<sequence>MTQPLFTALEEQYRLPAGLLDSVWSAESSRGKNMLSPKGAQGHFGFMPETAAQYGVTDPNDLPTAARGAARMYRDMIDQTGDLDSALAAYNWGIGNLQRKGIDRAPGETRGYIQKVRAGMAQQNDPWEELNRQFSQQSAAPARQEADPWEQLNQQFAMPAVPAQQQQQLPRTEQPVAGEVLTSRSPDGAMRLEWGGTDAAASAPRVPDGMPLRDLGGNARLPPELQPDAAEKKGFLDGIGSPSEWARQTGLTARYGLEGLGQAAQLVTEPLRRYVVNPAADLMGLPPATSSGSTMAAFADTLGLPSPETRQERIVGDAARLMAGSGGMMGLMGAASGGAQAAGGLLPTASATGLGQSVAAGLAANPGVQLGSAVGAGTLGGMARENGAGALGQFGASLAGGLLGGGAVMATNSIAQNARNVAQRMTAKPGDLDIRFNRLMDEAGVDLSKIPETVARGLRAEMEAALRTGRELRPDAVRRLADFRTVGATPTRGSITLDPVQLTREQNLAKIAANSADDQLAGLPRMQNENNARLISNLNEAGAARAPEAIDAGEAAIGALTRNLDAQRANVSSLYSNARDSAGRSFPLDGAYFTQRAGKSLDDALVSGALPADIRNHLNRIAQGKVPFTVDYAEQLKTAMGDLQRATSDGQVRKAISLVRSALDDTPVLGLGQQTGAAGARAVNPGNLPAAPYNPQLGEEAIAAFNQARAANRAMRQTVESSPALTAVFEGTATPDQFVSRYILGKNATAADVAALRRGLVDNQYAIGAVRDHLVDYLKGKALNGAADEVGKFSSAAYNKALNAIGNRKLAQFFSPAEIEQLRAVGRVGSYMQAQPVGSAVNNSNSGALLAGRGYDLLKGALGKIPFGESALLTPLRNIEISLRQRGAQNVLPGLLAEEMRRQGSMSAPFLLPGAAAAGGLLAAPGVNGP</sequence>
<evidence type="ECO:0000259" key="2">
    <source>
        <dbReference type="Pfam" id="PF01464"/>
    </source>
</evidence>
<dbReference type="Gene3D" id="1.10.530.10">
    <property type="match status" value="1"/>
</dbReference>
<comment type="similarity">
    <text evidence="1">Belongs to the transglycosylase Slt family.</text>
</comment>
<dbReference type="Pfam" id="PF01464">
    <property type="entry name" value="SLT"/>
    <property type="match status" value="1"/>
</dbReference>
<comment type="caution">
    <text evidence="3">The sequence shown here is derived from an EMBL/GenBank/DDBJ whole genome shotgun (WGS) entry which is preliminary data.</text>
</comment>
<dbReference type="InterPro" id="IPR008258">
    <property type="entry name" value="Transglycosylase_SLT_dom_1"/>
</dbReference>
<accession>A0A1R1JSC4</accession>
<protein>
    <recommendedName>
        <fullName evidence="2">Transglycosylase SLT domain-containing protein</fullName>
    </recommendedName>
</protein>
<proteinExistence type="inferred from homology"/>
<dbReference type="InterPro" id="IPR023346">
    <property type="entry name" value="Lysozyme-like_dom_sf"/>
</dbReference>